<comment type="similarity">
    <text evidence="1">Belongs to the LysR transcriptional regulatory family.</text>
</comment>
<dbReference type="EMBL" id="BSNE01000001">
    <property type="protein sequence ID" value="GLQ01179.1"/>
    <property type="molecule type" value="Genomic_DNA"/>
</dbReference>
<dbReference type="GO" id="GO:0003700">
    <property type="term" value="F:DNA-binding transcription factor activity"/>
    <property type="evidence" value="ECO:0007669"/>
    <property type="project" value="InterPro"/>
</dbReference>
<feature type="domain" description="HTH lysR-type" evidence="5">
    <location>
        <begin position="2"/>
        <end position="59"/>
    </location>
</feature>
<dbReference type="PRINTS" id="PR00039">
    <property type="entry name" value="HTHLYSR"/>
</dbReference>
<dbReference type="RefSeq" id="WP_016899538.1">
    <property type="nucleotide sequence ID" value="NZ_BJXY01000027.1"/>
</dbReference>
<gene>
    <name evidence="6" type="ORF">GCM10007914_00600</name>
</gene>
<organism evidence="6 7">
    <name type="scientific">Pseudoalteromonas tetraodonis GFC</name>
    <dbReference type="NCBI Taxonomy" id="1315271"/>
    <lineage>
        <taxon>Bacteria</taxon>
        <taxon>Pseudomonadati</taxon>
        <taxon>Pseudomonadota</taxon>
        <taxon>Gammaproteobacteria</taxon>
        <taxon>Alteromonadales</taxon>
        <taxon>Pseudoalteromonadaceae</taxon>
        <taxon>Pseudoalteromonas</taxon>
    </lineage>
</organism>
<dbReference type="SUPFAM" id="SSF53850">
    <property type="entry name" value="Periplasmic binding protein-like II"/>
    <property type="match status" value="1"/>
</dbReference>
<evidence type="ECO:0000313" key="6">
    <source>
        <dbReference type="EMBL" id="GLQ01179.1"/>
    </source>
</evidence>
<dbReference type="CDD" id="cd08414">
    <property type="entry name" value="PBP2_LTTR_aromatics_like"/>
    <property type="match status" value="1"/>
</dbReference>
<reference evidence="6" key="2">
    <citation type="submission" date="2023-01" db="EMBL/GenBank/DDBJ databases">
        <title>Draft genome sequence of Pseudoalteromonas tetraodonis strain NBRC 103034.</title>
        <authorList>
            <person name="Sun Q."/>
            <person name="Mori K."/>
        </authorList>
    </citation>
    <scope>NUCLEOTIDE SEQUENCE</scope>
    <source>
        <strain evidence="6">NBRC 103034</strain>
    </source>
</reference>
<name>A0AA37RZQ1_9GAMM</name>
<dbReference type="InterPro" id="IPR036388">
    <property type="entry name" value="WH-like_DNA-bd_sf"/>
</dbReference>
<reference evidence="6" key="1">
    <citation type="journal article" date="2014" name="Int. J. Syst. Evol. Microbiol.">
        <title>Complete genome sequence of Corynebacterium casei LMG S-19264T (=DSM 44701T), isolated from a smear-ripened cheese.</title>
        <authorList>
            <consortium name="US DOE Joint Genome Institute (JGI-PGF)"/>
            <person name="Walter F."/>
            <person name="Albersmeier A."/>
            <person name="Kalinowski J."/>
            <person name="Ruckert C."/>
        </authorList>
    </citation>
    <scope>NUCLEOTIDE SEQUENCE</scope>
    <source>
        <strain evidence="6">NBRC 103034</strain>
    </source>
</reference>
<dbReference type="FunFam" id="1.10.10.10:FF:000001">
    <property type="entry name" value="LysR family transcriptional regulator"/>
    <property type="match status" value="1"/>
</dbReference>
<evidence type="ECO:0000256" key="2">
    <source>
        <dbReference type="ARBA" id="ARBA00023015"/>
    </source>
</evidence>
<dbReference type="Gene3D" id="3.40.190.10">
    <property type="entry name" value="Periplasmic binding protein-like II"/>
    <property type="match status" value="2"/>
</dbReference>
<evidence type="ECO:0000259" key="5">
    <source>
        <dbReference type="PROSITE" id="PS50931"/>
    </source>
</evidence>
<evidence type="ECO:0000256" key="3">
    <source>
        <dbReference type="ARBA" id="ARBA00023125"/>
    </source>
</evidence>
<dbReference type="Proteomes" id="UP001161408">
    <property type="component" value="Unassembled WGS sequence"/>
</dbReference>
<dbReference type="GeneID" id="99695272"/>
<evidence type="ECO:0000313" key="7">
    <source>
        <dbReference type="Proteomes" id="UP001161408"/>
    </source>
</evidence>
<dbReference type="InterPro" id="IPR005119">
    <property type="entry name" value="LysR_subst-bd"/>
</dbReference>
<dbReference type="AlphaFoldDB" id="A0AA37RZQ1"/>
<proteinExistence type="inferred from homology"/>
<evidence type="ECO:0000256" key="4">
    <source>
        <dbReference type="ARBA" id="ARBA00023163"/>
    </source>
</evidence>
<accession>A0AA37RZQ1</accession>
<dbReference type="PANTHER" id="PTHR30346:SF28">
    <property type="entry name" value="HTH-TYPE TRANSCRIPTIONAL REGULATOR CYNR"/>
    <property type="match status" value="1"/>
</dbReference>
<protein>
    <submittedName>
        <fullName evidence="6">LysR family transcriptional regulator</fullName>
    </submittedName>
</protein>
<sequence length="289" mass="32707">MLDLKQLHYFITVAELEHVGKAAEVLFISQSPLSRQISQLEDRLGLILFERKAKRIILTTDGHTFLKEAKALLTHATRLESLGKRLGKGEEGGLCIGYVNSAMFSNILPSKLRELRKTKPKIHTALYHLKSDKQFEGLIQRSLDIAIVDELLEKHTTIKFSKIYEDPMVLVVADDHHFTKKETITEVDLSEELWLTVKGPYKKGFINECAKKGFSPNILIEVDDPVSALGLVAAGNGITMIQESLKQQLPKNVVTIKLNALNFSITLWVAWHAEILRPIVREFREQLMS</sequence>
<dbReference type="GO" id="GO:0032993">
    <property type="term" value="C:protein-DNA complex"/>
    <property type="evidence" value="ECO:0007669"/>
    <property type="project" value="TreeGrafter"/>
</dbReference>
<dbReference type="Gene3D" id="1.10.10.10">
    <property type="entry name" value="Winged helix-like DNA-binding domain superfamily/Winged helix DNA-binding domain"/>
    <property type="match status" value="1"/>
</dbReference>
<dbReference type="PANTHER" id="PTHR30346">
    <property type="entry name" value="TRANSCRIPTIONAL DUAL REGULATOR HCAR-RELATED"/>
    <property type="match status" value="1"/>
</dbReference>
<evidence type="ECO:0000256" key="1">
    <source>
        <dbReference type="ARBA" id="ARBA00009437"/>
    </source>
</evidence>
<dbReference type="GO" id="GO:0003677">
    <property type="term" value="F:DNA binding"/>
    <property type="evidence" value="ECO:0007669"/>
    <property type="project" value="UniProtKB-KW"/>
</dbReference>
<comment type="caution">
    <text evidence="6">The sequence shown here is derived from an EMBL/GenBank/DDBJ whole genome shotgun (WGS) entry which is preliminary data.</text>
</comment>
<dbReference type="Pfam" id="PF00126">
    <property type="entry name" value="HTH_1"/>
    <property type="match status" value="1"/>
</dbReference>
<keyword evidence="2" id="KW-0805">Transcription regulation</keyword>
<dbReference type="InterPro" id="IPR036390">
    <property type="entry name" value="WH_DNA-bd_sf"/>
</dbReference>
<dbReference type="SUPFAM" id="SSF46785">
    <property type="entry name" value="Winged helix' DNA-binding domain"/>
    <property type="match status" value="1"/>
</dbReference>
<keyword evidence="4" id="KW-0804">Transcription</keyword>
<keyword evidence="7" id="KW-1185">Reference proteome</keyword>
<dbReference type="InterPro" id="IPR000847">
    <property type="entry name" value="LysR_HTH_N"/>
</dbReference>
<keyword evidence="3" id="KW-0238">DNA-binding</keyword>
<dbReference type="PROSITE" id="PS50931">
    <property type="entry name" value="HTH_LYSR"/>
    <property type="match status" value="1"/>
</dbReference>
<dbReference type="Pfam" id="PF03466">
    <property type="entry name" value="LysR_substrate"/>
    <property type="match status" value="1"/>
</dbReference>